<dbReference type="Pfam" id="PF19953">
    <property type="entry name" value="EACC1"/>
    <property type="match status" value="1"/>
</dbReference>
<dbReference type="AlphaFoldDB" id="A0A918L483"/>
<evidence type="ECO:0000256" key="1">
    <source>
        <dbReference type="SAM" id="Phobius"/>
    </source>
</evidence>
<sequence length="126" mass="13655">MGNQDTLVTLEFSAQDADPEYVDEQLRLLIDELDELDLTGIEPVTVGPPPPGTRGADVVQLGTLLIGLGGGGALLPALIGVVQDWLGRRRSCTVRMKLGDDEIELTGACDDIQQRALEEFIRRRGE</sequence>
<reference evidence="2" key="1">
    <citation type="journal article" date="2014" name="Int. J. Syst. Evol. Microbiol.">
        <title>Complete genome sequence of Corynebacterium casei LMG S-19264T (=DSM 44701T), isolated from a smear-ripened cheese.</title>
        <authorList>
            <consortium name="US DOE Joint Genome Institute (JGI-PGF)"/>
            <person name="Walter F."/>
            <person name="Albersmeier A."/>
            <person name="Kalinowski J."/>
            <person name="Ruckert C."/>
        </authorList>
    </citation>
    <scope>NUCLEOTIDE SEQUENCE</scope>
    <source>
        <strain evidence="2">JCM 4386</strain>
    </source>
</reference>
<organism evidence="2 3">
    <name type="scientific">Streptomyces humidus</name>
    <dbReference type="NCBI Taxonomy" id="52259"/>
    <lineage>
        <taxon>Bacteria</taxon>
        <taxon>Bacillati</taxon>
        <taxon>Actinomycetota</taxon>
        <taxon>Actinomycetes</taxon>
        <taxon>Kitasatosporales</taxon>
        <taxon>Streptomycetaceae</taxon>
        <taxon>Streptomyces</taxon>
    </lineage>
</organism>
<keyword evidence="3" id="KW-1185">Reference proteome</keyword>
<name>A0A918L483_9ACTN</name>
<protein>
    <submittedName>
        <fullName evidence="2">Uncharacterized protein</fullName>
    </submittedName>
</protein>
<keyword evidence="1" id="KW-0812">Transmembrane</keyword>
<proteinExistence type="predicted"/>
<evidence type="ECO:0000313" key="3">
    <source>
        <dbReference type="Proteomes" id="UP000606194"/>
    </source>
</evidence>
<accession>A0A918L483</accession>
<dbReference type="EMBL" id="BMTL01000016">
    <property type="protein sequence ID" value="GGR97618.1"/>
    <property type="molecule type" value="Genomic_DNA"/>
</dbReference>
<evidence type="ECO:0000313" key="2">
    <source>
        <dbReference type="EMBL" id="GGR97618.1"/>
    </source>
</evidence>
<gene>
    <name evidence="2" type="ORF">GCM10010269_40620</name>
</gene>
<comment type="caution">
    <text evidence="2">The sequence shown here is derived from an EMBL/GenBank/DDBJ whole genome shotgun (WGS) entry which is preliminary data.</text>
</comment>
<reference evidence="2" key="2">
    <citation type="submission" date="2020-09" db="EMBL/GenBank/DDBJ databases">
        <authorList>
            <person name="Sun Q."/>
            <person name="Ohkuma M."/>
        </authorList>
    </citation>
    <scope>NUCLEOTIDE SEQUENCE</scope>
    <source>
        <strain evidence="2">JCM 4386</strain>
    </source>
</reference>
<dbReference type="RefSeq" id="WP_190150710.1">
    <property type="nucleotide sequence ID" value="NZ_BMTL01000016.1"/>
</dbReference>
<keyword evidence="1" id="KW-1133">Transmembrane helix</keyword>
<feature type="transmembrane region" description="Helical" evidence="1">
    <location>
        <begin position="58"/>
        <end position="81"/>
    </location>
</feature>
<dbReference type="InterPro" id="IPR045428">
    <property type="entry name" value="EACC1"/>
</dbReference>
<dbReference type="Proteomes" id="UP000606194">
    <property type="component" value="Unassembled WGS sequence"/>
</dbReference>
<keyword evidence="1" id="KW-0472">Membrane</keyword>